<proteinExistence type="predicted"/>
<dbReference type="RefSeq" id="WP_131598185.1">
    <property type="nucleotide sequence ID" value="NZ_SJSL01000013.1"/>
</dbReference>
<dbReference type="SUPFAM" id="SSF54593">
    <property type="entry name" value="Glyoxalase/Bleomycin resistance protein/Dihydroxybiphenyl dioxygenase"/>
    <property type="match status" value="1"/>
</dbReference>
<feature type="domain" description="YycE-like N-terminal" evidence="1">
    <location>
        <begin position="3"/>
        <end position="54"/>
    </location>
</feature>
<dbReference type="InterPro" id="IPR029068">
    <property type="entry name" value="Glyas_Bleomycin-R_OHBP_Dase"/>
</dbReference>
<accession>A0A4R0ND46</accession>
<dbReference type="OrthoDB" id="8018325at2"/>
<sequence length="120" mass="13971">MKFRLARHTTDLNKIQGFYQAILGLDLLSSFNNHNGYDGIFLGKHNASWHLEFTISREEPNHITDEDDFLVFYVSSEEQKTIRKKCQDSNIPILKAKNPYWNQNGIVISDPDNYRIIIAI</sequence>
<comment type="caution">
    <text evidence="3">The sequence shown here is derived from an EMBL/GenBank/DDBJ whole genome shotgun (WGS) entry which is preliminary data.</text>
</comment>
<evidence type="ECO:0000313" key="3">
    <source>
        <dbReference type="EMBL" id="TCC96394.1"/>
    </source>
</evidence>
<keyword evidence="4" id="KW-1185">Reference proteome</keyword>
<dbReference type="Gene3D" id="3.10.180.10">
    <property type="entry name" value="2,3-Dihydroxybiphenyl 1,2-Dioxygenase, domain 1"/>
    <property type="match status" value="1"/>
</dbReference>
<dbReference type="Proteomes" id="UP000293347">
    <property type="component" value="Unassembled WGS sequence"/>
</dbReference>
<evidence type="ECO:0000313" key="4">
    <source>
        <dbReference type="Proteomes" id="UP000293347"/>
    </source>
</evidence>
<feature type="non-terminal residue" evidence="3">
    <location>
        <position position="120"/>
    </location>
</feature>
<gene>
    <name evidence="3" type="ORF">EZ437_21450</name>
</gene>
<dbReference type="Pfam" id="PF22658">
    <property type="entry name" value="YycE-like_N"/>
    <property type="match status" value="1"/>
</dbReference>
<dbReference type="AlphaFoldDB" id="A0A4R0ND46"/>
<feature type="domain" description="YycE-like C-terminal" evidence="2">
    <location>
        <begin position="67"/>
        <end position="118"/>
    </location>
</feature>
<name>A0A4R0ND46_9SPHI</name>
<evidence type="ECO:0000259" key="2">
    <source>
        <dbReference type="Pfam" id="PF22659"/>
    </source>
</evidence>
<dbReference type="CDD" id="cd06587">
    <property type="entry name" value="VOC"/>
    <property type="match status" value="1"/>
</dbReference>
<dbReference type="EMBL" id="SJSL01000013">
    <property type="protein sequence ID" value="TCC96394.1"/>
    <property type="molecule type" value="Genomic_DNA"/>
</dbReference>
<organism evidence="3 4">
    <name type="scientific">Pedobacter psychroterrae</name>
    <dbReference type="NCBI Taxonomy" id="2530453"/>
    <lineage>
        <taxon>Bacteria</taxon>
        <taxon>Pseudomonadati</taxon>
        <taxon>Bacteroidota</taxon>
        <taxon>Sphingobacteriia</taxon>
        <taxon>Sphingobacteriales</taxon>
        <taxon>Sphingobacteriaceae</taxon>
        <taxon>Pedobacter</taxon>
    </lineage>
</organism>
<dbReference type="InterPro" id="IPR058997">
    <property type="entry name" value="YycE-like_C"/>
</dbReference>
<evidence type="ECO:0000259" key="1">
    <source>
        <dbReference type="Pfam" id="PF22658"/>
    </source>
</evidence>
<reference evidence="3 4" key="1">
    <citation type="submission" date="2019-02" db="EMBL/GenBank/DDBJ databases">
        <title>Pedobacter sp. RP-1-14 sp. nov., isolated from Arctic soil.</title>
        <authorList>
            <person name="Dahal R.H."/>
        </authorList>
    </citation>
    <scope>NUCLEOTIDE SEQUENCE [LARGE SCALE GENOMIC DNA]</scope>
    <source>
        <strain evidence="3 4">RP-1-14</strain>
    </source>
</reference>
<dbReference type="Pfam" id="PF22659">
    <property type="entry name" value="YycE-like_C"/>
    <property type="match status" value="1"/>
</dbReference>
<protein>
    <submittedName>
        <fullName evidence="3">VOC family protein</fullName>
    </submittedName>
</protein>
<dbReference type="InterPro" id="IPR058998">
    <property type="entry name" value="YycE-like_N"/>
</dbReference>